<dbReference type="InterPro" id="IPR011583">
    <property type="entry name" value="Chitinase_II/V-like_cat"/>
</dbReference>
<reference evidence="8 9" key="1">
    <citation type="journal article" date="2024" name="J. Plant Pathol.">
        <title>Sequence and assembly of the genome of Seiridium unicorne, isolate CBS 538.82, causal agent of cypress canker disease.</title>
        <authorList>
            <person name="Scali E."/>
            <person name="Rocca G.D."/>
            <person name="Danti R."/>
            <person name="Garbelotto M."/>
            <person name="Barberini S."/>
            <person name="Baroncelli R."/>
            <person name="Emiliani G."/>
        </authorList>
    </citation>
    <scope>NUCLEOTIDE SEQUENCE [LARGE SCALE GENOMIC DNA]</scope>
    <source>
        <strain evidence="8 9">BM-138-508</strain>
    </source>
</reference>
<dbReference type="PROSITE" id="PS51910">
    <property type="entry name" value="GH18_2"/>
    <property type="match status" value="1"/>
</dbReference>
<accession>A0ABR2UU47</accession>
<evidence type="ECO:0000256" key="1">
    <source>
        <dbReference type="ARBA" id="ARBA00008682"/>
    </source>
</evidence>
<dbReference type="SUPFAM" id="SSF51445">
    <property type="entry name" value="(Trans)glycosidases"/>
    <property type="match status" value="1"/>
</dbReference>
<evidence type="ECO:0000256" key="3">
    <source>
        <dbReference type="ARBA" id="ARBA00022669"/>
    </source>
</evidence>
<dbReference type="Pfam" id="PF00187">
    <property type="entry name" value="Chitin_bind_1"/>
    <property type="match status" value="1"/>
</dbReference>
<dbReference type="PANTHER" id="PTHR11177:SF389">
    <property type="entry name" value="CHITINASE"/>
    <property type="match status" value="1"/>
</dbReference>
<feature type="disulfide bond" evidence="4">
    <location>
        <begin position="77"/>
        <end position="89"/>
    </location>
</feature>
<keyword evidence="5" id="KW-0732">Signal</keyword>
<dbReference type="Gene3D" id="3.20.20.80">
    <property type="entry name" value="Glycosidases"/>
    <property type="match status" value="1"/>
</dbReference>
<dbReference type="PANTHER" id="PTHR11177">
    <property type="entry name" value="CHITINASE"/>
    <property type="match status" value="1"/>
</dbReference>
<dbReference type="InterPro" id="IPR017853">
    <property type="entry name" value="GH"/>
</dbReference>
<name>A0ABR2UU47_9PEZI</name>
<dbReference type="SMART" id="SM00270">
    <property type="entry name" value="ChtBD1"/>
    <property type="match status" value="2"/>
</dbReference>
<feature type="signal peptide" evidence="5">
    <location>
        <begin position="1"/>
        <end position="18"/>
    </location>
</feature>
<keyword evidence="3 4" id="KW-0147">Chitin-binding</keyword>
<dbReference type="PROSITE" id="PS50941">
    <property type="entry name" value="CHIT_BIND_I_2"/>
    <property type="match status" value="1"/>
</dbReference>
<dbReference type="InterPro" id="IPR050314">
    <property type="entry name" value="Glycosyl_Hydrlase_18"/>
</dbReference>
<feature type="chain" id="PRO_5045870407" description="chitinase" evidence="5">
    <location>
        <begin position="19"/>
        <end position="895"/>
    </location>
</feature>
<sequence length="895" mass="97468">MFLAGLALLSGWLSLASADDIACSATVPCEIGCCGQWGVCGMGPDYCASDVCINNCDAKAECNPGDWADEYVNATTCPLNVCCSKYGFCGTTEEFCGDSTVTRPSCDVDSQSITRVIGYYGSGGASRSCDGIIPSSFPQGVYSHLFFAFGSIDPDTFKVVPASEGDETLYQQLAALKTRDLGLELWLSIGGWTFSDSTSATATTFSDLVNADTTYQNVFFSSLTLFMMTWGFTGVDIDWEYPAADDRSGRESDYDSYPKFLANLKSALKDYDYGLSITLPTSYWYLQHFDLVSIEPSVDWFNYMSYDLHGTWDIGNEWTGAYVGAHTNLTEIETALDLLWRNNITSSKVNMGLAFHGRSVTLASSSCSEPGCSYLSAGDAGECSAQAGILLNSEIEQIISDNNLTPILYEDAAVKTITWNDDQWVSYDDEDTWKIKADFTKSQCLGGVLVWAVDYDDSTNSFSDGLAAALGNELNVDTTTGLTLTVAETSSSTESQGSYCRFVNCGESCPSGFTQVTRNDKKSEIMLDSTECPPGSDQMQVLCCPTSTNVPPCQWRGFHNSGKCNGGCNSEEAEVGTTSSGCGSGYQSACCTITDSTAPWSDCSWTSDCFSDDTCPSGYSNYVTESRDGWGGRPSCSGGKKKNYYCKDSIPDAFTNCAWYGHETTFTNEYYCADTCPSDQIRIAVQSISTLWGDSKTAHSSDCYYGNEAYCCSGATSSGVNPRTTDPFVYQDQTASDFDAYLQKFLASPVCPGGWDAGYSANENLASRNLQYQVLSDILRSRATDESITLTFLLPMISTWITSQYPRADMVEIYNYRLNEYGYGTDGANFTLIEETLYQGSWSTYPVYTPDELAADLLCNIANSENGIDGLDVASQSLCVELDDTSTKKRDEFDH</sequence>
<dbReference type="CDD" id="cd00035">
    <property type="entry name" value="ChtBD1"/>
    <property type="match status" value="1"/>
</dbReference>
<evidence type="ECO:0000256" key="2">
    <source>
        <dbReference type="ARBA" id="ARBA00012729"/>
    </source>
</evidence>
<dbReference type="InterPro" id="IPR001223">
    <property type="entry name" value="Glyco_hydro18_cat"/>
</dbReference>
<dbReference type="InterPro" id="IPR036861">
    <property type="entry name" value="Endochitinase-like_sf"/>
</dbReference>
<feature type="domain" description="Chitin-binding type-1" evidence="6">
    <location>
        <begin position="59"/>
        <end position="114"/>
    </location>
</feature>
<comment type="caution">
    <text evidence="4">Lacks conserved residue(s) required for the propagation of feature annotation.</text>
</comment>
<dbReference type="Proteomes" id="UP001408356">
    <property type="component" value="Unassembled WGS sequence"/>
</dbReference>
<comment type="caution">
    <text evidence="8">The sequence shown here is derived from an EMBL/GenBank/DDBJ whole genome shotgun (WGS) entry which is preliminary data.</text>
</comment>
<dbReference type="InterPro" id="IPR001002">
    <property type="entry name" value="Chitin-bd_1"/>
</dbReference>
<proteinExistence type="inferred from homology"/>
<dbReference type="EMBL" id="JARVKF010000393">
    <property type="protein sequence ID" value="KAK9418096.1"/>
    <property type="molecule type" value="Genomic_DNA"/>
</dbReference>
<evidence type="ECO:0000256" key="5">
    <source>
        <dbReference type="SAM" id="SignalP"/>
    </source>
</evidence>
<dbReference type="Gene3D" id="3.10.50.10">
    <property type="match status" value="1"/>
</dbReference>
<organism evidence="8 9">
    <name type="scientific">Seiridium unicorne</name>
    <dbReference type="NCBI Taxonomy" id="138068"/>
    <lineage>
        <taxon>Eukaryota</taxon>
        <taxon>Fungi</taxon>
        <taxon>Dikarya</taxon>
        <taxon>Ascomycota</taxon>
        <taxon>Pezizomycotina</taxon>
        <taxon>Sordariomycetes</taxon>
        <taxon>Xylariomycetidae</taxon>
        <taxon>Amphisphaeriales</taxon>
        <taxon>Sporocadaceae</taxon>
        <taxon>Seiridium</taxon>
    </lineage>
</organism>
<dbReference type="InterPro" id="IPR018371">
    <property type="entry name" value="Chitin-binding_1_CS"/>
</dbReference>
<dbReference type="SMART" id="SM00636">
    <property type="entry name" value="Glyco_18"/>
    <property type="match status" value="1"/>
</dbReference>
<keyword evidence="9" id="KW-1185">Reference proteome</keyword>
<evidence type="ECO:0000256" key="4">
    <source>
        <dbReference type="PROSITE-ProRule" id="PRU00261"/>
    </source>
</evidence>
<evidence type="ECO:0000313" key="9">
    <source>
        <dbReference type="Proteomes" id="UP001408356"/>
    </source>
</evidence>
<comment type="similarity">
    <text evidence="1">Belongs to the glycosyl hydrolase 18 family. Chitinase class V subfamily.</text>
</comment>
<dbReference type="Pfam" id="PF00704">
    <property type="entry name" value="Glyco_hydro_18"/>
    <property type="match status" value="1"/>
</dbReference>
<dbReference type="SUPFAM" id="SSF57016">
    <property type="entry name" value="Plant lectins/antimicrobial peptides"/>
    <property type="match status" value="1"/>
</dbReference>
<dbReference type="Gene3D" id="3.30.60.10">
    <property type="entry name" value="Endochitinase-like"/>
    <property type="match status" value="1"/>
</dbReference>
<protein>
    <recommendedName>
        <fullName evidence="2">chitinase</fullName>
        <ecNumber evidence="2">3.2.1.14</ecNumber>
    </recommendedName>
</protein>
<keyword evidence="4" id="KW-1015">Disulfide bond</keyword>
<feature type="disulfide bond" evidence="4">
    <location>
        <begin position="82"/>
        <end position="96"/>
    </location>
</feature>
<evidence type="ECO:0000313" key="8">
    <source>
        <dbReference type="EMBL" id="KAK9418096.1"/>
    </source>
</evidence>
<evidence type="ECO:0000259" key="6">
    <source>
        <dbReference type="PROSITE" id="PS50941"/>
    </source>
</evidence>
<evidence type="ECO:0000259" key="7">
    <source>
        <dbReference type="PROSITE" id="PS51910"/>
    </source>
</evidence>
<dbReference type="SUPFAM" id="SSF54556">
    <property type="entry name" value="Chitinase insertion domain"/>
    <property type="match status" value="1"/>
</dbReference>
<dbReference type="EC" id="3.2.1.14" evidence="2"/>
<dbReference type="InterPro" id="IPR029070">
    <property type="entry name" value="Chitinase_insertion_sf"/>
</dbReference>
<feature type="domain" description="GH18" evidence="7">
    <location>
        <begin position="114"/>
        <end position="473"/>
    </location>
</feature>
<gene>
    <name evidence="8" type="ORF">SUNI508_08290</name>
</gene>
<dbReference type="PROSITE" id="PS00026">
    <property type="entry name" value="CHIT_BIND_I_1"/>
    <property type="match status" value="1"/>
</dbReference>